<dbReference type="InterPro" id="IPR041657">
    <property type="entry name" value="HTH_17"/>
</dbReference>
<dbReference type="EMBL" id="CP083440">
    <property type="protein sequence ID" value="UKF26717.1"/>
    <property type="molecule type" value="Genomic_DNA"/>
</dbReference>
<proteinExistence type="predicted"/>
<evidence type="ECO:0000313" key="2">
    <source>
        <dbReference type="EMBL" id="UKF26717.1"/>
    </source>
</evidence>
<dbReference type="RefSeq" id="WP_237583857.1">
    <property type="nucleotide sequence ID" value="NZ_CP083440.1"/>
</dbReference>
<organism evidence="2 3">
    <name type="scientific">Clavibacter seminis</name>
    <dbReference type="NCBI Taxonomy" id="2860285"/>
    <lineage>
        <taxon>Bacteria</taxon>
        <taxon>Bacillati</taxon>
        <taxon>Actinomycetota</taxon>
        <taxon>Actinomycetes</taxon>
        <taxon>Micrococcales</taxon>
        <taxon>Microbacteriaceae</taxon>
        <taxon>Clavibacter</taxon>
    </lineage>
</organism>
<evidence type="ECO:0000259" key="1">
    <source>
        <dbReference type="Pfam" id="PF12728"/>
    </source>
</evidence>
<reference evidence="3" key="1">
    <citation type="submission" date="2024-08" db="EMBL/GenBank/DDBJ databases">
        <title>Description of the novel species Clavibacter lycopersicum isolated from tomato seeds.</title>
        <authorList>
            <person name="Arizala E.D."/>
            <person name="Dobhal S."/>
            <person name="Alvarez A."/>
            <person name="Arif M."/>
        </authorList>
    </citation>
    <scope>NUCLEOTIDE SEQUENCE [LARGE SCALE GENOMIC DNA]</scope>
    <source>
        <strain evidence="3">A6099</strain>
        <plasmid evidence="3">pCL-A6099</plasmid>
    </source>
</reference>
<keyword evidence="2" id="KW-0614">Plasmid</keyword>
<sequence>MADLDVWAAMPSTLRSDDLRDLLRIRQTTVSLWLWQGKIPGYLIGHSWIAFRSEVREWLESTADGPVPPREPDPDPLDAYGDVLTVSEVAGLFRMSRQTITGWLRDGVLGGRFDGRRWSVEKGAVLELLREGSNRP</sequence>
<evidence type="ECO:0000313" key="3">
    <source>
        <dbReference type="Proteomes" id="UP001649473"/>
    </source>
</evidence>
<accession>A0ABY3THX9</accession>
<feature type="domain" description="Helix-turn-helix" evidence="1">
    <location>
        <begin position="83"/>
        <end position="132"/>
    </location>
</feature>
<keyword evidence="3" id="KW-1185">Reference proteome</keyword>
<feature type="domain" description="Helix-turn-helix" evidence="1">
    <location>
        <begin position="14"/>
        <end position="61"/>
    </location>
</feature>
<dbReference type="Pfam" id="PF12728">
    <property type="entry name" value="HTH_17"/>
    <property type="match status" value="2"/>
</dbReference>
<gene>
    <name evidence="2" type="ORF">KYT88_15695</name>
</gene>
<name>A0ABY3THX9_9MICO</name>
<protein>
    <submittedName>
        <fullName evidence="2">Helix-turn-helix domain-containing protein</fullName>
    </submittedName>
</protein>
<geneLocation type="plasmid" evidence="2 3">
    <name>pCL-A6099</name>
</geneLocation>
<dbReference type="Proteomes" id="UP001649473">
    <property type="component" value="Plasmid pCL-A6099"/>
</dbReference>